<evidence type="ECO:0000256" key="1">
    <source>
        <dbReference type="SAM" id="MobiDB-lite"/>
    </source>
</evidence>
<protein>
    <recommendedName>
        <fullName evidence="4">PPE domain-containing protein</fullName>
    </recommendedName>
</protein>
<name>A0ABX0BKY2_9PSEU</name>
<evidence type="ECO:0008006" key="4">
    <source>
        <dbReference type="Google" id="ProtNLM"/>
    </source>
</evidence>
<accession>A0ABX0BKY2</accession>
<evidence type="ECO:0000313" key="3">
    <source>
        <dbReference type="Proteomes" id="UP000470404"/>
    </source>
</evidence>
<organism evidence="2 3">
    <name type="scientific">Amycolatopsis rubida</name>
    <dbReference type="NCBI Taxonomy" id="112413"/>
    <lineage>
        <taxon>Bacteria</taxon>
        <taxon>Bacillati</taxon>
        <taxon>Actinomycetota</taxon>
        <taxon>Actinomycetes</taxon>
        <taxon>Pseudonocardiales</taxon>
        <taxon>Pseudonocardiaceae</taxon>
        <taxon>Amycolatopsis</taxon>
    </lineage>
</organism>
<dbReference type="Gene3D" id="1.20.1260.20">
    <property type="entry name" value="PPE superfamily"/>
    <property type="match status" value="1"/>
</dbReference>
<feature type="compositionally biased region" description="Low complexity" evidence="1">
    <location>
        <begin position="294"/>
        <end position="303"/>
    </location>
</feature>
<comment type="caution">
    <text evidence="2">The sequence shown here is derived from an EMBL/GenBank/DDBJ whole genome shotgun (WGS) entry which is preliminary data.</text>
</comment>
<feature type="compositionally biased region" description="Low complexity" evidence="1">
    <location>
        <begin position="377"/>
        <end position="391"/>
    </location>
</feature>
<gene>
    <name evidence="2" type="ORF">G3I59_06045</name>
</gene>
<proteinExistence type="predicted"/>
<reference evidence="2 3" key="1">
    <citation type="submission" date="2020-01" db="EMBL/GenBank/DDBJ databases">
        <title>Insect and environment-associated Actinomycetes.</title>
        <authorList>
            <person name="Currrie C."/>
            <person name="Chevrette M."/>
            <person name="Carlson C."/>
            <person name="Stubbendieck R."/>
            <person name="Wendt-Pienkowski E."/>
        </authorList>
    </citation>
    <scope>NUCLEOTIDE SEQUENCE [LARGE SCALE GENOMIC DNA]</scope>
    <source>
        <strain evidence="2 3">SID8386</strain>
    </source>
</reference>
<dbReference type="RefSeq" id="WP_067575678.1">
    <property type="nucleotide sequence ID" value="NZ_JAAGNC010000039.1"/>
</dbReference>
<feature type="compositionally biased region" description="Basic and acidic residues" evidence="1">
    <location>
        <begin position="406"/>
        <end position="420"/>
    </location>
</feature>
<dbReference type="Proteomes" id="UP000470404">
    <property type="component" value="Unassembled WGS sequence"/>
</dbReference>
<evidence type="ECO:0000313" key="2">
    <source>
        <dbReference type="EMBL" id="NEC55169.1"/>
    </source>
</evidence>
<feature type="compositionally biased region" description="Gly residues" evidence="1">
    <location>
        <begin position="392"/>
        <end position="405"/>
    </location>
</feature>
<feature type="region of interest" description="Disordered" evidence="1">
    <location>
        <begin position="213"/>
        <end position="452"/>
    </location>
</feature>
<feature type="compositionally biased region" description="Pro residues" evidence="1">
    <location>
        <begin position="442"/>
        <end position="452"/>
    </location>
</feature>
<keyword evidence="3" id="KW-1185">Reference proteome</keyword>
<feature type="compositionally biased region" description="Gly residues" evidence="1">
    <location>
        <begin position="340"/>
        <end position="367"/>
    </location>
</feature>
<feature type="compositionally biased region" description="Low complexity" evidence="1">
    <location>
        <begin position="319"/>
        <end position="333"/>
    </location>
</feature>
<feature type="compositionally biased region" description="Acidic residues" evidence="1">
    <location>
        <begin position="421"/>
        <end position="433"/>
    </location>
</feature>
<dbReference type="EMBL" id="JAAGNC010000039">
    <property type="protein sequence ID" value="NEC55169.1"/>
    <property type="molecule type" value="Genomic_DNA"/>
</dbReference>
<dbReference type="InterPro" id="IPR038332">
    <property type="entry name" value="PPE_sf"/>
</dbReference>
<sequence length="452" mass="46058">MSIFDVLGDAAKAVGHAVEGAVEWVGDRAGDVGGWFGDLFEGNLGEQAVPQSELVEQIMASKGAPDWHGGADQAAELAEQHAQVSGRVQQLMSGMESSWTGGGADAAQARIKPLADVSQAASQTFTANSQNASGLAHGFDQLKTSLRPMPETPPHRTFLDEAQFWRTTDTEAKINQYNEIAQQNLDKYNTYADTAKSAGQGLKIDYGQLQDFGDGTVDISSQPKEPVDHRAGPDNPHQRSSGHQPPVAAPGTSGPAQSFAPPPPPSTAPVQYYPSARHPAGLPHYQPGGGPGDGTTTAGWTPPAYERPNSPGWAPLPLPNTGAGTNGGNPSPGFVADFGPTGGLPGTGPGSPGGTTGGRPAGPGAGSGAAEEPMSRGGANSAAARGAAGAKGTPGMGGMAGGGKGGKGEEDKEHQRKYGLDDDSAFDLTDDEDGRLRDPRTGLPPTPPTIGG</sequence>